<evidence type="ECO:0000256" key="1">
    <source>
        <dbReference type="ARBA" id="ARBA00004651"/>
    </source>
</evidence>
<dbReference type="InterPro" id="IPR051393">
    <property type="entry name" value="ABC_transporter_permease"/>
</dbReference>
<dbReference type="PANTHER" id="PTHR30193:SF37">
    <property type="entry name" value="INNER MEMBRANE ABC TRANSPORTER PERMEASE PROTEIN YCJO"/>
    <property type="match status" value="1"/>
</dbReference>
<evidence type="ECO:0000256" key="7">
    <source>
        <dbReference type="RuleBase" id="RU363032"/>
    </source>
</evidence>
<keyword evidence="6 7" id="KW-0472">Membrane</keyword>
<proteinExistence type="inferred from homology"/>
<dbReference type="GO" id="GO:0055085">
    <property type="term" value="P:transmembrane transport"/>
    <property type="evidence" value="ECO:0007669"/>
    <property type="project" value="InterPro"/>
</dbReference>
<dbReference type="CDD" id="cd06261">
    <property type="entry name" value="TM_PBP2"/>
    <property type="match status" value="1"/>
</dbReference>
<dbReference type="AlphaFoldDB" id="A0A0S7BUP5"/>
<dbReference type="SUPFAM" id="SSF161098">
    <property type="entry name" value="MetI-like"/>
    <property type="match status" value="1"/>
</dbReference>
<keyword evidence="2 7" id="KW-0813">Transport</keyword>
<evidence type="ECO:0000256" key="4">
    <source>
        <dbReference type="ARBA" id="ARBA00022692"/>
    </source>
</evidence>
<keyword evidence="10" id="KW-1185">Reference proteome</keyword>
<evidence type="ECO:0000256" key="3">
    <source>
        <dbReference type="ARBA" id="ARBA00022475"/>
    </source>
</evidence>
<dbReference type="Pfam" id="PF00528">
    <property type="entry name" value="BPD_transp_1"/>
    <property type="match status" value="1"/>
</dbReference>
<feature type="transmembrane region" description="Helical" evidence="7">
    <location>
        <begin position="100"/>
        <end position="121"/>
    </location>
</feature>
<comment type="similarity">
    <text evidence="7">Belongs to the binding-protein-dependent transport system permease family.</text>
</comment>
<dbReference type="GO" id="GO:0005886">
    <property type="term" value="C:plasma membrane"/>
    <property type="evidence" value="ECO:0007669"/>
    <property type="project" value="UniProtKB-SubCell"/>
</dbReference>
<evidence type="ECO:0000256" key="6">
    <source>
        <dbReference type="ARBA" id="ARBA00023136"/>
    </source>
</evidence>
<feature type="transmembrane region" description="Helical" evidence="7">
    <location>
        <begin position="5"/>
        <end position="30"/>
    </location>
</feature>
<keyword evidence="9" id="KW-0762">Sugar transport</keyword>
<dbReference type="Gene3D" id="1.10.3720.10">
    <property type="entry name" value="MetI-like"/>
    <property type="match status" value="1"/>
</dbReference>
<protein>
    <submittedName>
        <fullName evidence="9">ABC-type sugar transport system, permease component</fullName>
    </submittedName>
</protein>
<dbReference type="InterPro" id="IPR000515">
    <property type="entry name" value="MetI-like"/>
</dbReference>
<dbReference type="PROSITE" id="PS50928">
    <property type="entry name" value="ABC_TM1"/>
    <property type="match status" value="1"/>
</dbReference>
<evidence type="ECO:0000256" key="2">
    <source>
        <dbReference type="ARBA" id="ARBA00022448"/>
    </source>
</evidence>
<dbReference type="RefSeq" id="WP_201777250.1">
    <property type="nucleotide sequence ID" value="NZ_DF968181.1"/>
</dbReference>
<dbReference type="Proteomes" id="UP000053370">
    <property type="component" value="Unassembled WGS sequence"/>
</dbReference>
<feature type="transmembrane region" description="Helical" evidence="7">
    <location>
        <begin position="61"/>
        <end position="88"/>
    </location>
</feature>
<keyword evidence="3" id="KW-1003">Cell membrane</keyword>
<organism evidence="9">
    <name type="scientific">Flexilinea flocculi</name>
    <dbReference type="NCBI Taxonomy" id="1678840"/>
    <lineage>
        <taxon>Bacteria</taxon>
        <taxon>Bacillati</taxon>
        <taxon>Chloroflexota</taxon>
        <taxon>Anaerolineae</taxon>
        <taxon>Anaerolineales</taxon>
        <taxon>Anaerolineaceae</taxon>
        <taxon>Flexilinea</taxon>
    </lineage>
</organism>
<dbReference type="EMBL" id="DF968181">
    <property type="protein sequence ID" value="GAP40248.1"/>
    <property type="molecule type" value="Genomic_DNA"/>
</dbReference>
<dbReference type="InterPro" id="IPR035906">
    <property type="entry name" value="MetI-like_sf"/>
</dbReference>
<accession>A0A0S7BUP5</accession>
<dbReference type="STRING" id="1678840.ATC1_13215"/>
<sequence>MPVVFLMPTIVVVLLVMIFPLIYGIFISLFDYHIGMKITSDSFVGLENYKALLYDKVLHRAFLNTVLFALLANLGELTFGTLISLTLLKCKKGIADFVRGLCTMPLLVSPIITGFIWKYMFDPSFGLVYWILGFFGIDSSEFPGLGKPTTALLCVAFTHWWQITPFVVLVVTSGLLSIPEERLEAANLDGASGIELFFLIMLPALKNVYYVVLIISGVDTIKVFDLIYALTQGGPANSTLSLSIYSFREAFEVYHMGYAMAVSVFLMITAFIIFGLPFIHANSSQEE</sequence>
<reference evidence="9" key="1">
    <citation type="journal article" date="2015" name="Genome Announc.">
        <title>Draft Genome Sequence of Anaerolineae Strain TC1, a Novel Isolate from a Methanogenic Wastewater Treatment System.</title>
        <authorList>
            <person name="Matsuura N."/>
            <person name="Tourlousse D.M."/>
            <person name="Sun L."/>
            <person name="Toyonaga M."/>
            <person name="Kuroda K."/>
            <person name="Ohashi A."/>
            <person name="Cruz R."/>
            <person name="Yamaguchi T."/>
            <person name="Sekiguchi Y."/>
        </authorList>
    </citation>
    <scope>NUCLEOTIDE SEQUENCE [LARGE SCALE GENOMIC DNA]</scope>
    <source>
        <strain evidence="9">TC1</strain>
    </source>
</reference>
<name>A0A0S7BUP5_9CHLR</name>
<comment type="subcellular location">
    <subcellularLocation>
        <location evidence="1 7">Cell membrane</location>
        <topology evidence="1 7">Multi-pass membrane protein</topology>
    </subcellularLocation>
</comment>
<feature type="transmembrane region" description="Helical" evidence="7">
    <location>
        <begin position="258"/>
        <end position="279"/>
    </location>
</feature>
<feature type="transmembrane region" description="Helical" evidence="7">
    <location>
        <begin position="152"/>
        <end position="176"/>
    </location>
</feature>
<keyword evidence="4 7" id="KW-0812">Transmembrane</keyword>
<feature type="domain" description="ABC transmembrane type-1" evidence="8">
    <location>
        <begin position="62"/>
        <end position="277"/>
    </location>
</feature>
<feature type="transmembrane region" description="Helical" evidence="7">
    <location>
        <begin position="196"/>
        <end position="215"/>
    </location>
</feature>
<evidence type="ECO:0000313" key="9">
    <source>
        <dbReference type="EMBL" id="GAP40248.1"/>
    </source>
</evidence>
<evidence type="ECO:0000256" key="5">
    <source>
        <dbReference type="ARBA" id="ARBA00022989"/>
    </source>
</evidence>
<keyword evidence="5 7" id="KW-1133">Transmembrane helix</keyword>
<gene>
    <name evidence="9" type="ORF">ATC1_13215</name>
</gene>
<evidence type="ECO:0000313" key="10">
    <source>
        <dbReference type="Proteomes" id="UP000053370"/>
    </source>
</evidence>
<dbReference type="PANTHER" id="PTHR30193">
    <property type="entry name" value="ABC TRANSPORTER PERMEASE PROTEIN"/>
    <property type="match status" value="1"/>
</dbReference>
<evidence type="ECO:0000259" key="8">
    <source>
        <dbReference type="PROSITE" id="PS50928"/>
    </source>
</evidence>